<evidence type="ECO:0000256" key="7">
    <source>
        <dbReference type="RuleBase" id="RU361218"/>
    </source>
</evidence>
<dbReference type="PANTHER" id="PTHR19282">
    <property type="entry name" value="TETRASPANIN"/>
    <property type="match status" value="1"/>
</dbReference>
<dbReference type="RefSeq" id="NP_502396.2">
    <property type="nucleotide sequence ID" value="NM_069995.4"/>
</dbReference>
<evidence type="ECO:0000256" key="2">
    <source>
        <dbReference type="ARBA" id="ARBA00006840"/>
    </source>
</evidence>
<dbReference type="InterPro" id="IPR018499">
    <property type="entry name" value="Tetraspanin/Peripherin"/>
</dbReference>
<comment type="subcellular location">
    <subcellularLocation>
        <location evidence="1 7">Membrane</location>
        <topology evidence="1 7">Multi-pass membrane protein</topology>
    </subcellularLocation>
</comment>
<dbReference type="InterPro" id="IPR000301">
    <property type="entry name" value="Tetraspanin_animals"/>
</dbReference>
<dbReference type="Proteomes" id="UP000001940">
    <property type="component" value="Chromosome IV"/>
</dbReference>
<keyword evidence="3 7" id="KW-0812">Transmembrane</keyword>
<dbReference type="OMA" id="MITWYSI"/>
<dbReference type="Reactome" id="R-CEL-6798695">
    <property type="pathway name" value="Neutrophil degranulation"/>
</dbReference>
<dbReference type="PANTHER" id="PTHR19282:SF534">
    <property type="entry name" value="TETRASPANIN FAMILY-RELATED"/>
    <property type="match status" value="1"/>
</dbReference>
<evidence type="ECO:0000256" key="5">
    <source>
        <dbReference type="ARBA" id="ARBA00023136"/>
    </source>
</evidence>
<dbReference type="Pfam" id="PF00335">
    <property type="entry name" value="Tetraspanin"/>
    <property type="match status" value="1"/>
</dbReference>
<dbReference type="KEGG" id="cel:CELE_F53B2.2"/>
<feature type="transmembrane region" description="Helical" evidence="7">
    <location>
        <begin position="205"/>
        <end position="227"/>
    </location>
</feature>
<dbReference type="OrthoDB" id="9972904at2759"/>
<accession>Q20707</accession>
<dbReference type="GeneID" id="192060"/>
<feature type="transmembrane region" description="Helical" evidence="7">
    <location>
        <begin position="12"/>
        <end position="33"/>
    </location>
</feature>
<proteinExistence type="inferred from homology"/>
<keyword evidence="4 7" id="KW-1133">Transmembrane helix</keyword>
<dbReference type="STRING" id="6239.F53B2.2.1"/>
<dbReference type="eggNOG" id="KOG3882">
    <property type="taxonomic scope" value="Eukaryota"/>
</dbReference>
<protein>
    <recommendedName>
        <fullName evidence="7">Tetraspanin</fullName>
    </recommendedName>
</protein>
<dbReference type="Bgee" id="WBGene00006630">
    <property type="expression patterns" value="Expressed in adult organism and 1 other cell type or tissue"/>
</dbReference>
<dbReference type="SUPFAM" id="SSF48652">
    <property type="entry name" value="Tetraspanin"/>
    <property type="match status" value="1"/>
</dbReference>
<feature type="disulfide bond" evidence="6">
    <location>
        <begin position="158"/>
        <end position="176"/>
    </location>
</feature>
<evidence type="ECO:0000256" key="3">
    <source>
        <dbReference type="ARBA" id="ARBA00022692"/>
    </source>
</evidence>
<sequence>MAYNVCGKLANFLFFILNLGLIVVGVMITWYSIWMILHQFEVTVARTSLVSFLSVDNIEWFYVYRTISIMIGGCMVVLGLCGCFAVCFGSKTALSVHLVLVFLVFVVKIVAIVMFLANKDHLRREFVGVYRDELVANYHNNSRTKNTLDWVHTSLKCCGANGCEDFLPAGNFPTSCECGTKNAMVRMEGCALITWAVFEDGTLQVAFLGLICMLIELGLMIFAAIVIDRIRREPCAIQKVG</sequence>
<keyword evidence="9" id="KW-1185">Reference proteome</keyword>
<keyword evidence="5 7" id="KW-0472">Membrane</keyword>
<dbReference type="InParanoid" id="Q20707"/>
<dbReference type="EMBL" id="BX284604">
    <property type="protein sequence ID" value="CAA98130.3"/>
    <property type="molecule type" value="Genomic_DNA"/>
</dbReference>
<dbReference type="Gene3D" id="1.10.1450.10">
    <property type="entry name" value="Tetraspanin"/>
    <property type="match status" value="1"/>
</dbReference>
<dbReference type="PIRSF" id="PIRSF002419">
    <property type="entry name" value="Tetraspanin"/>
    <property type="match status" value="1"/>
</dbReference>
<dbReference type="FunCoup" id="Q20707">
    <property type="interactions" value="366"/>
</dbReference>
<feature type="transmembrane region" description="Helical" evidence="7">
    <location>
        <begin position="62"/>
        <end position="86"/>
    </location>
</feature>
<keyword evidence="6" id="KW-1015">Disulfide bond</keyword>
<dbReference type="PaxDb" id="6239-F53B2.2"/>
<dbReference type="InterPro" id="IPR008952">
    <property type="entry name" value="Tetraspanin_EC2_sf"/>
</dbReference>
<dbReference type="HOGENOM" id="CLU_055524_4_2_1"/>
<dbReference type="GO" id="GO:0005886">
    <property type="term" value="C:plasma membrane"/>
    <property type="evidence" value="ECO:0000318"/>
    <property type="project" value="GO_Central"/>
</dbReference>
<evidence type="ECO:0000313" key="8">
    <source>
        <dbReference type="EMBL" id="CAA98130.3"/>
    </source>
</evidence>
<dbReference type="CTD" id="192060"/>
<dbReference type="AlphaFoldDB" id="Q20707"/>
<dbReference type="SMR" id="Q20707"/>
<dbReference type="AGR" id="WB:WBGene00006630"/>
<gene>
    <name evidence="8 10" type="primary">tsp-4</name>
    <name evidence="8" type="ORF">CELE_F53B2.2</name>
    <name evidence="10" type="ORF">F53B2.2</name>
</gene>
<evidence type="ECO:0000256" key="1">
    <source>
        <dbReference type="ARBA" id="ARBA00004141"/>
    </source>
</evidence>
<reference evidence="8 9" key="1">
    <citation type="journal article" date="1998" name="Science">
        <title>Genome sequence of the nematode C. elegans: a platform for investigating biology.</title>
        <authorList>
            <consortium name="The C. elegans sequencing consortium"/>
            <person name="Sulson J.E."/>
            <person name="Waterston R."/>
        </authorList>
    </citation>
    <scope>NUCLEOTIDE SEQUENCE [LARGE SCALE GENOMIC DNA]</scope>
    <source>
        <strain evidence="8 9">Bristol N2</strain>
    </source>
</reference>
<evidence type="ECO:0000313" key="9">
    <source>
        <dbReference type="Proteomes" id="UP000001940"/>
    </source>
</evidence>
<dbReference type="FunFam" id="1.10.1450.10:FF:000054">
    <property type="entry name" value="Tetraspanin"/>
    <property type="match status" value="1"/>
</dbReference>
<organism evidence="8 9">
    <name type="scientific">Caenorhabditis elegans</name>
    <dbReference type="NCBI Taxonomy" id="6239"/>
    <lineage>
        <taxon>Eukaryota</taxon>
        <taxon>Metazoa</taxon>
        <taxon>Ecdysozoa</taxon>
        <taxon>Nematoda</taxon>
        <taxon>Chromadorea</taxon>
        <taxon>Rhabditida</taxon>
        <taxon>Rhabditina</taxon>
        <taxon>Rhabditomorpha</taxon>
        <taxon>Rhabditoidea</taxon>
        <taxon>Rhabditidae</taxon>
        <taxon>Peloderinae</taxon>
        <taxon>Caenorhabditis</taxon>
    </lineage>
</organism>
<comment type="similarity">
    <text evidence="2 7">Belongs to the tetraspanin (TM4SF) family.</text>
</comment>
<evidence type="ECO:0000256" key="6">
    <source>
        <dbReference type="PIRSR" id="PIRSR002419-1"/>
    </source>
</evidence>
<evidence type="ECO:0000256" key="4">
    <source>
        <dbReference type="ARBA" id="ARBA00022989"/>
    </source>
</evidence>
<dbReference type="CDD" id="cd03127">
    <property type="entry name" value="tetraspanin_LEL"/>
    <property type="match status" value="1"/>
</dbReference>
<dbReference type="PRINTS" id="PR00259">
    <property type="entry name" value="TMFOUR"/>
</dbReference>
<dbReference type="WormBase" id="F53B2.2">
    <property type="protein sequence ID" value="CE44254"/>
    <property type="gene ID" value="WBGene00006630"/>
    <property type="gene designation" value="tsp-4"/>
</dbReference>
<feature type="transmembrane region" description="Helical" evidence="7">
    <location>
        <begin position="98"/>
        <end position="117"/>
    </location>
</feature>
<dbReference type="UCSC" id="F53B2.2">
    <property type="organism name" value="c. elegans"/>
</dbReference>
<evidence type="ECO:0000313" key="10">
    <source>
        <dbReference type="WormBase" id="F53B2.2"/>
    </source>
</evidence>
<name>Q20707_CAEEL</name>
<feature type="disulfide bond" evidence="6">
    <location>
        <begin position="157"/>
        <end position="190"/>
    </location>
</feature>